<dbReference type="AlphaFoldDB" id="A0A6C0IFM1"/>
<evidence type="ECO:0000256" key="1">
    <source>
        <dbReference type="SAM" id="MobiDB-lite"/>
    </source>
</evidence>
<keyword evidence="2" id="KW-0812">Transmembrane</keyword>
<protein>
    <recommendedName>
        <fullName evidence="4">Rho termination factor N-terminal domain-containing protein</fullName>
    </recommendedName>
</protein>
<proteinExistence type="predicted"/>
<name>A0A6C0IFM1_9ZZZZ</name>
<evidence type="ECO:0008006" key="4">
    <source>
        <dbReference type="Google" id="ProtNLM"/>
    </source>
</evidence>
<reference evidence="3" key="1">
    <citation type="journal article" date="2020" name="Nature">
        <title>Giant virus diversity and host interactions through global metagenomics.</title>
        <authorList>
            <person name="Schulz F."/>
            <person name="Roux S."/>
            <person name="Paez-Espino D."/>
            <person name="Jungbluth S."/>
            <person name="Walsh D.A."/>
            <person name="Denef V.J."/>
            <person name="McMahon K.D."/>
            <person name="Konstantinidis K.T."/>
            <person name="Eloe-Fadrosh E.A."/>
            <person name="Kyrpides N.C."/>
            <person name="Woyke T."/>
        </authorList>
    </citation>
    <scope>NUCLEOTIDE SEQUENCE</scope>
    <source>
        <strain evidence="3">GVMAG-M-3300023184-77</strain>
    </source>
</reference>
<dbReference type="EMBL" id="MN740165">
    <property type="protein sequence ID" value="QHT91295.1"/>
    <property type="molecule type" value="Genomic_DNA"/>
</dbReference>
<sequence length="193" mass="22124">MSFISESLTIGLLLAIVFGALFFYLYTRVTYNEKRVSLMENILLDIKMNQEQQPLHILPPIPHDVSFHQTLLQQQQQQEDDEEDEETPFEVVENEVSEEVVADEEEYTELLNQVHDEVKEEVLPVITNITIVPTNKYDSMTKDELVELVKKRGLRAGNRPGREKLISILEKSDESTVSIEGGSFNDLQEAVSE</sequence>
<feature type="compositionally biased region" description="Acidic residues" evidence="1">
    <location>
        <begin position="78"/>
        <end position="93"/>
    </location>
</feature>
<keyword evidence="2" id="KW-0472">Membrane</keyword>
<organism evidence="3">
    <name type="scientific">viral metagenome</name>
    <dbReference type="NCBI Taxonomy" id="1070528"/>
    <lineage>
        <taxon>unclassified sequences</taxon>
        <taxon>metagenomes</taxon>
        <taxon>organismal metagenomes</taxon>
    </lineage>
</organism>
<keyword evidence="2" id="KW-1133">Transmembrane helix</keyword>
<evidence type="ECO:0000313" key="3">
    <source>
        <dbReference type="EMBL" id="QHT91295.1"/>
    </source>
</evidence>
<accession>A0A6C0IFM1</accession>
<feature type="transmembrane region" description="Helical" evidence="2">
    <location>
        <begin position="7"/>
        <end position="26"/>
    </location>
</feature>
<feature type="region of interest" description="Disordered" evidence="1">
    <location>
        <begin position="71"/>
        <end position="93"/>
    </location>
</feature>
<evidence type="ECO:0000256" key="2">
    <source>
        <dbReference type="SAM" id="Phobius"/>
    </source>
</evidence>